<dbReference type="PANTHER" id="PTHR32251">
    <property type="entry name" value="3-OXO-5-ALPHA-STEROID 4-DEHYDROGENASE"/>
    <property type="match status" value="1"/>
</dbReference>
<keyword evidence="3" id="KW-1185">Reference proteome</keyword>
<dbReference type="RefSeq" id="WP_081190145.1">
    <property type="nucleotide sequence ID" value="NZ_MWIH01000002.1"/>
</dbReference>
<dbReference type="GO" id="GO:0016020">
    <property type="term" value="C:membrane"/>
    <property type="evidence" value="ECO:0007669"/>
    <property type="project" value="TreeGrafter"/>
</dbReference>
<feature type="transmembrane region" description="Helical" evidence="1">
    <location>
        <begin position="31"/>
        <end position="50"/>
    </location>
</feature>
<feature type="transmembrane region" description="Helical" evidence="1">
    <location>
        <begin position="6"/>
        <end position="24"/>
    </location>
</feature>
<keyword evidence="1" id="KW-1133">Transmembrane helix</keyword>
<proteinExistence type="predicted"/>
<dbReference type="Gene3D" id="1.20.120.1630">
    <property type="match status" value="1"/>
</dbReference>
<feature type="transmembrane region" description="Helical" evidence="1">
    <location>
        <begin position="101"/>
        <end position="120"/>
    </location>
</feature>
<accession>A0A1V9AC39</accession>
<evidence type="ECO:0000313" key="3">
    <source>
        <dbReference type="Proteomes" id="UP000192591"/>
    </source>
</evidence>
<dbReference type="PANTHER" id="PTHR32251:SF17">
    <property type="entry name" value="STEROID 5-ALPHA REDUCTASE C-TERMINAL DOMAIN-CONTAINING PROTEIN"/>
    <property type="match status" value="1"/>
</dbReference>
<reference evidence="2 3" key="1">
    <citation type="submission" date="2017-02" db="EMBL/GenBank/DDBJ databases">
        <title>Draft genome of Saccharomonospora sp. 154.</title>
        <authorList>
            <person name="Alonso-Carmona G.S."/>
            <person name="De La Haba R."/>
            <person name="Vera-Gargallo B."/>
            <person name="Sandoval-Trujillo A.H."/>
            <person name="Ramirez-Duran N."/>
            <person name="Ventosa A."/>
        </authorList>
    </citation>
    <scope>NUCLEOTIDE SEQUENCE [LARGE SCALE GENOMIC DNA]</scope>
    <source>
        <strain evidence="2 3">LRS4.154</strain>
    </source>
</reference>
<keyword evidence="1" id="KW-0472">Membrane</keyword>
<evidence type="ECO:0000313" key="2">
    <source>
        <dbReference type="EMBL" id="OQO94699.1"/>
    </source>
</evidence>
<dbReference type="InterPro" id="IPR010721">
    <property type="entry name" value="UstE-like"/>
</dbReference>
<sequence length="262" mass="29043">MTLTFAVTAVVVLALIVATFAVALRRERYDLIDIAWGLGFAAVALVTFVRSTGDPAMRVLVTALTAAWGVRLAIHIGLRARVSGEDRRYADMRRRSGPARMFVRVYLVQAVLLWVVSLPVQVAQYGEAPHPALIVAGVAVWLVGFVFEAVGDAQLRRFRADPRNRGRVLDRGLWRYTRHPNYFGDACVWWGLYLLACHSWPAAATIVAPIVMTALLARGSGKPITERHLARSRPDYADYVARTSGFVPLPPRRPATRKDSQP</sequence>
<feature type="transmembrane region" description="Helical" evidence="1">
    <location>
        <begin position="132"/>
        <end position="150"/>
    </location>
</feature>
<protein>
    <submittedName>
        <fullName evidence="2">Uncharacterized protein</fullName>
    </submittedName>
</protein>
<dbReference type="Pfam" id="PF06966">
    <property type="entry name" value="DUF1295"/>
    <property type="match status" value="1"/>
</dbReference>
<evidence type="ECO:0000256" key="1">
    <source>
        <dbReference type="SAM" id="Phobius"/>
    </source>
</evidence>
<dbReference type="STRING" id="1962155.B1813_00920"/>
<feature type="transmembrane region" description="Helical" evidence="1">
    <location>
        <begin position="56"/>
        <end position="80"/>
    </location>
</feature>
<keyword evidence="1" id="KW-0812">Transmembrane</keyword>
<dbReference type="PROSITE" id="PS50244">
    <property type="entry name" value="S5A_REDUCTASE"/>
    <property type="match status" value="1"/>
</dbReference>
<dbReference type="EMBL" id="MWIH01000002">
    <property type="protein sequence ID" value="OQO94699.1"/>
    <property type="molecule type" value="Genomic_DNA"/>
</dbReference>
<gene>
    <name evidence="2" type="ORF">B1813_00920</name>
</gene>
<name>A0A1V9AC39_SACPI</name>
<organism evidence="2 3">
    <name type="scientific">Saccharomonospora piscinae</name>
    <dbReference type="NCBI Taxonomy" id="687388"/>
    <lineage>
        <taxon>Bacteria</taxon>
        <taxon>Bacillati</taxon>
        <taxon>Actinomycetota</taxon>
        <taxon>Actinomycetes</taxon>
        <taxon>Pseudonocardiales</taxon>
        <taxon>Pseudonocardiaceae</taxon>
        <taxon>Saccharomonospora</taxon>
    </lineage>
</organism>
<comment type="caution">
    <text evidence="2">The sequence shown here is derived from an EMBL/GenBank/DDBJ whole genome shotgun (WGS) entry which is preliminary data.</text>
</comment>
<dbReference type="Proteomes" id="UP000192591">
    <property type="component" value="Unassembled WGS sequence"/>
</dbReference>
<dbReference type="AlphaFoldDB" id="A0A1V9AC39"/>